<sequence>MTKKTISGLALSVALISGAQAADVEVMHWWTSGGEAKALGELKQSLAKQGVGWKDTPVAGGGGSNAMTVLRARVLSGQSPTAVQMLGFDIQDWGDQGVVANLNQVAKQEGWDKVVPSALQQFSKYQGKWISVPVNVHSTNWVWGNKAVLDKIGVGVPKNWNDLILAMKKAKKAGYVALAHGGQAWQDATVFDGVVLATGGVDFYRKALIELDPTALSSDTMKRVFDRMAQLRGFVDKNYPGRDWNLASAMVIKGKAAFQMMGDWAKGEFLSAGKQPGKDFVCFRTPGSQGAITFNADQFTMFKVDKAHQQAQQQMAKAVLSLEFQIIFNKVKGSVPARTDISGERFDDCGKKAIADLKEAVNKNSLVGSLAHGHAAPAAIKSAFYDVITAHFNGEFSSEEAVKALVSSVKNAS</sequence>
<evidence type="ECO:0000256" key="7">
    <source>
        <dbReference type="SAM" id="SignalP"/>
    </source>
</evidence>
<evidence type="ECO:0000256" key="1">
    <source>
        <dbReference type="ARBA" id="ARBA00004418"/>
    </source>
</evidence>
<gene>
    <name evidence="8" type="ORF">H0A36_02340</name>
</gene>
<evidence type="ECO:0000256" key="2">
    <source>
        <dbReference type="ARBA" id="ARBA00008520"/>
    </source>
</evidence>
<feature type="chain" id="PRO_5032642820" description="Probable sugar-binding periplasmic protein" evidence="7">
    <location>
        <begin position="22"/>
        <end position="413"/>
    </location>
</feature>
<evidence type="ECO:0000256" key="5">
    <source>
        <dbReference type="ARBA" id="ARBA00049629"/>
    </source>
</evidence>
<evidence type="ECO:0000313" key="8">
    <source>
        <dbReference type="EMBL" id="NYZ64828.1"/>
    </source>
</evidence>
<evidence type="ECO:0000313" key="9">
    <source>
        <dbReference type="Proteomes" id="UP000569732"/>
    </source>
</evidence>
<comment type="similarity">
    <text evidence="2">Belongs to the bacterial solute-binding protein 1 family.</text>
</comment>
<dbReference type="PANTHER" id="PTHR43649">
    <property type="entry name" value="ARABINOSE-BINDING PROTEIN-RELATED"/>
    <property type="match status" value="1"/>
</dbReference>
<proteinExistence type="inferred from homology"/>
<comment type="caution">
    <text evidence="8">The sequence shown here is derived from an EMBL/GenBank/DDBJ whole genome shotgun (WGS) entry which is preliminary data.</text>
</comment>
<keyword evidence="3" id="KW-0813">Transport</keyword>
<dbReference type="AlphaFoldDB" id="A0A853I271"/>
<feature type="signal peptide" evidence="7">
    <location>
        <begin position="1"/>
        <end position="21"/>
    </location>
</feature>
<dbReference type="InterPro" id="IPR006059">
    <property type="entry name" value="SBP"/>
</dbReference>
<name>A0A853I271_9GAMM</name>
<dbReference type="SUPFAM" id="SSF53850">
    <property type="entry name" value="Periplasmic binding protein-like II"/>
    <property type="match status" value="1"/>
</dbReference>
<evidence type="ECO:0000256" key="4">
    <source>
        <dbReference type="ARBA" id="ARBA00022729"/>
    </source>
</evidence>
<keyword evidence="9" id="KW-1185">Reference proteome</keyword>
<comment type="subcellular location">
    <subcellularLocation>
        <location evidence="1">Periplasm</location>
    </subcellularLocation>
</comment>
<dbReference type="EMBL" id="JACCKB010000002">
    <property type="protein sequence ID" value="NYZ64828.1"/>
    <property type="molecule type" value="Genomic_DNA"/>
</dbReference>
<comment type="function">
    <text evidence="5">Part of a binding-protein-dependent transport system for a sugar.</text>
</comment>
<protein>
    <recommendedName>
        <fullName evidence="6">Probable sugar-binding periplasmic protein</fullName>
    </recommendedName>
</protein>
<evidence type="ECO:0000256" key="6">
    <source>
        <dbReference type="ARBA" id="ARBA00049753"/>
    </source>
</evidence>
<organism evidence="8 9">
    <name type="scientific">Spartinivicinus marinus</name>
    <dbReference type="NCBI Taxonomy" id="2994442"/>
    <lineage>
        <taxon>Bacteria</taxon>
        <taxon>Pseudomonadati</taxon>
        <taxon>Pseudomonadota</taxon>
        <taxon>Gammaproteobacteria</taxon>
        <taxon>Oceanospirillales</taxon>
        <taxon>Zooshikellaceae</taxon>
        <taxon>Spartinivicinus</taxon>
    </lineage>
</organism>
<keyword evidence="4 7" id="KW-0732">Signal</keyword>
<accession>A0A853I271</accession>
<dbReference type="Pfam" id="PF01547">
    <property type="entry name" value="SBP_bac_1"/>
    <property type="match status" value="1"/>
</dbReference>
<dbReference type="PANTHER" id="PTHR43649:SF28">
    <property type="entry name" value="BINDING PROTEIN COMPONENT OF ABC SUGAR TRANSPORTER-RELATED"/>
    <property type="match status" value="1"/>
</dbReference>
<evidence type="ECO:0000256" key="3">
    <source>
        <dbReference type="ARBA" id="ARBA00022448"/>
    </source>
</evidence>
<dbReference type="Gene3D" id="3.40.190.10">
    <property type="entry name" value="Periplasmic binding protein-like II"/>
    <property type="match status" value="2"/>
</dbReference>
<dbReference type="InterPro" id="IPR050490">
    <property type="entry name" value="Bact_solute-bd_prot1"/>
</dbReference>
<reference evidence="8 9" key="1">
    <citation type="submission" date="2020-07" db="EMBL/GenBank/DDBJ databases">
        <title>Endozoicomonas sp. nov., isolated from sediment.</title>
        <authorList>
            <person name="Gu T."/>
        </authorList>
    </citation>
    <scope>NUCLEOTIDE SEQUENCE [LARGE SCALE GENOMIC DNA]</scope>
    <source>
        <strain evidence="8 9">SM1973</strain>
    </source>
</reference>
<dbReference type="GO" id="GO:0042597">
    <property type="term" value="C:periplasmic space"/>
    <property type="evidence" value="ECO:0007669"/>
    <property type="project" value="UniProtKB-SubCell"/>
</dbReference>
<dbReference type="Proteomes" id="UP000569732">
    <property type="component" value="Unassembled WGS sequence"/>
</dbReference>